<organism evidence="1 2">
    <name type="scientific">Rotaria magnacalcarata</name>
    <dbReference type="NCBI Taxonomy" id="392030"/>
    <lineage>
        <taxon>Eukaryota</taxon>
        <taxon>Metazoa</taxon>
        <taxon>Spiralia</taxon>
        <taxon>Gnathifera</taxon>
        <taxon>Rotifera</taxon>
        <taxon>Eurotatoria</taxon>
        <taxon>Bdelloidea</taxon>
        <taxon>Philodinida</taxon>
        <taxon>Philodinidae</taxon>
        <taxon>Rotaria</taxon>
    </lineage>
</organism>
<dbReference type="EMBL" id="CAJOBI010326654">
    <property type="protein sequence ID" value="CAF5192823.1"/>
    <property type="molecule type" value="Genomic_DNA"/>
</dbReference>
<evidence type="ECO:0000313" key="1">
    <source>
        <dbReference type="EMBL" id="CAF5192823.1"/>
    </source>
</evidence>
<accession>A0A8S3I2B8</accession>
<feature type="non-terminal residue" evidence="1">
    <location>
        <position position="76"/>
    </location>
</feature>
<name>A0A8S3I2B8_9BILA</name>
<comment type="caution">
    <text evidence="1">The sequence shown here is derived from an EMBL/GenBank/DDBJ whole genome shotgun (WGS) entry which is preliminary data.</text>
</comment>
<evidence type="ECO:0000313" key="2">
    <source>
        <dbReference type="Proteomes" id="UP000676336"/>
    </source>
</evidence>
<gene>
    <name evidence="1" type="ORF">SMN809_LOCUS72876</name>
</gene>
<protein>
    <submittedName>
        <fullName evidence="1">Uncharacterized protein</fullName>
    </submittedName>
</protein>
<dbReference type="Proteomes" id="UP000676336">
    <property type="component" value="Unassembled WGS sequence"/>
</dbReference>
<proteinExistence type="predicted"/>
<dbReference type="AlphaFoldDB" id="A0A8S3I2B8"/>
<sequence>MDVENETVSTQLPIDIDSRWIHMDSIEYEKLEWIKDLPKPSVQRTADDSHPEGVPARFDFKGNLMSRTVDVPVTAA</sequence>
<reference evidence="1" key="1">
    <citation type="submission" date="2021-02" db="EMBL/GenBank/DDBJ databases">
        <authorList>
            <person name="Nowell W R."/>
        </authorList>
    </citation>
    <scope>NUCLEOTIDE SEQUENCE</scope>
</reference>